<comment type="subcellular location">
    <subcellularLocation>
        <location evidence="1">Membrane</location>
        <topology evidence="1">Multi-pass membrane protein</topology>
    </subcellularLocation>
</comment>
<dbReference type="PANTHER" id="PTHR30576:SF0">
    <property type="entry name" value="UNDECAPRENYL-PHOSPHATE N-ACETYLGALACTOSAMINYL 1-PHOSPHATE TRANSFERASE-RELATED"/>
    <property type="match status" value="1"/>
</dbReference>
<dbReference type="Gene3D" id="3.40.50.720">
    <property type="entry name" value="NAD(P)-binding Rossmann-like Domain"/>
    <property type="match status" value="1"/>
</dbReference>
<evidence type="ECO:0000256" key="6">
    <source>
        <dbReference type="ARBA" id="ARBA00023136"/>
    </source>
</evidence>
<proteinExistence type="inferred from homology"/>
<dbReference type="NCBIfam" id="TIGR03023">
    <property type="entry name" value="WcaJ_sugtrans"/>
    <property type="match status" value="1"/>
</dbReference>
<dbReference type="EMBL" id="JAKNHQ010000001">
    <property type="protein sequence ID" value="MCG4609337.1"/>
    <property type="molecule type" value="Genomic_DNA"/>
</dbReference>
<dbReference type="Proteomes" id="UP001298681">
    <property type="component" value="Unassembled WGS sequence"/>
</dbReference>
<evidence type="ECO:0000256" key="5">
    <source>
        <dbReference type="ARBA" id="ARBA00022989"/>
    </source>
</evidence>
<dbReference type="Pfam" id="PF13727">
    <property type="entry name" value="CoA_binding_3"/>
    <property type="match status" value="1"/>
</dbReference>
<dbReference type="EC" id="2.7.8.31" evidence="9"/>
<keyword evidence="5 7" id="KW-1133">Transmembrane helix</keyword>
<protein>
    <submittedName>
        <fullName evidence="9">Undecaprenyl-phosphate glucose phosphotransferase</fullName>
        <ecNumber evidence="9">2.7.8.31</ecNumber>
    </submittedName>
</protein>
<keyword evidence="3 9" id="KW-0808">Transferase</keyword>
<evidence type="ECO:0000256" key="1">
    <source>
        <dbReference type="ARBA" id="ARBA00004141"/>
    </source>
</evidence>
<feature type="transmembrane region" description="Helical" evidence="7">
    <location>
        <begin position="282"/>
        <end position="303"/>
    </location>
</feature>
<keyword evidence="10" id="KW-1185">Reference proteome</keyword>
<dbReference type="InterPro" id="IPR017475">
    <property type="entry name" value="EPS_sugar_tfrase"/>
</dbReference>
<keyword evidence="4 7" id="KW-0812">Transmembrane</keyword>
<sequence>MLKENQRIFNVTMVVLDACICLISMVLAFVIRFNVLDGGHDRIGIVYYLRLMVLVIPFYFLLYQYFGLHDSFRSKALVSEIGKIVQANMVGSIFIFVLVFFLKEVNVSRMVVVLFAGMNTLFGSIERVAIRKILRRLREKGYNLKQLLIVGWNQASGEFYDKIMLNRSLGYDVCGYLSGQPENVGKRNLPYRGTFQDLSNLLENKEIDEVVISLDYDEFPELEEIIDTCEREGVKSSLLPFYTKFLPTRPYIDVVEGMPLINLRRVPLDNLVNGFLKRSFDIVASLLGLVLLSPVFLGVAIGVKCSSPGPVIYRQTRIGRRKREFTMYKFRSMSTENNADMTTWGTRNDGRRTGFGAFLRKYSLDELPQLWNVLKGDMSLVGPRPERPYFVEKFREEIPLYMMKHLVRPGITGWAQVNGWRGDTSIEERIKCDIYYIENWTFLLDIKILFLTIFKGIVNKSEDL</sequence>
<comment type="caution">
    <text evidence="9">The sequence shown here is derived from an EMBL/GenBank/DDBJ whole genome shotgun (WGS) entry which is preliminary data.</text>
</comment>
<dbReference type="Pfam" id="PF02397">
    <property type="entry name" value="Bac_transf"/>
    <property type="match status" value="1"/>
</dbReference>
<dbReference type="RefSeq" id="WP_191363145.1">
    <property type="nucleotide sequence ID" value="NZ_JAKNHQ010000001.1"/>
</dbReference>
<reference evidence="9 10" key="1">
    <citation type="submission" date="2022-01" db="EMBL/GenBank/DDBJ databases">
        <title>Collection of gut derived symbiotic bacterial strains cultured from healthy donors.</title>
        <authorList>
            <person name="Lin H."/>
            <person name="Kohout C."/>
            <person name="Waligurski E."/>
            <person name="Pamer E.G."/>
        </authorList>
    </citation>
    <scope>NUCLEOTIDE SEQUENCE [LARGE SCALE GENOMIC DNA]</scope>
    <source>
        <strain evidence="9 10">DFI.7.58</strain>
    </source>
</reference>
<organism evidence="9 10">
    <name type="scientific">Anaeromassilibacillus senegalensis</name>
    <dbReference type="NCBI Taxonomy" id="1673717"/>
    <lineage>
        <taxon>Bacteria</taxon>
        <taxon>Bacillati</taxon>
        <taxon>Bacillota</taxon>
        <taxon>Clostridia</taxon>
        <taxon>Eubacteriales</taxon>
        <taxon>Acutalibacteraceae</taxon>
        <taxon>Anaeromassilibacillus</taxon>
    </lineage>
</organism>
<evidence type="ECO:0000256" key="2">
    <source>
        <dbReference type="ARBA" id="ARBA00006464"/>
    </source>
</evidence>
<feature type="transmembrane region" description="Helical" evidence="7">
    <location>
        <begin position="108"/>
        <end position="130"/>
    </location>
</feature>
<evidence type="ECO:0000256" key="3">
    <source>
        <dbReference type="ARBA" id="ARBA00022679"/>
    </source>
</evidence>
<feature type="domain" description="Bacterial sugar transferase" evidence="8">
    <location>
        <begin position="277"/>
        <end position="455"/>
    </location>
</feature>
<dbReference type="InterPro" id="IPR003362">
    <property type="entry name" value="Bact_transf"/>
</dbReference>
<dbReference type="PANTHER" id="PTHR30576">
    <property type="entry name" value="COLANIC BIOSYNTHESIS UDP-GLUCOSE LIPID CARRIER TRANSFERASE"/>
    <property type="match status" value="1"/>
</dbReference>
<dbReference type="InterPro" id="IPR017473">
    <property type="entry name" value="Undecaprenyl-P_gluc_Ptfrase"/>
</dbReference>
<feature type="transmembrane region" description="Helical" evidence="7">
    <location>
        <begin position="45"/>
        <end position="63"/>
    </location>
</feature>
<evidence type="ECO:0000313" key="10">
    <source>
        <dbReference type="Proteomes" id="UP001298681"/>
    </source>
</evidence>
<evidence type="ECO:0000256" key="4">
    <source>
        <dbReference type="ARBA" id="ARBA00022692"/>
    </source>
</evidence>
<evidence type="ECO:0000259" key="8">
    <source>
        <dbReference type="Pfam" id="PF02397"/>
    </source>
</evidence>
<feature type="transmembrane region" description="Helical" evidence="7">
    <location>
        <begin position="12"/>
        <end position="33"/>
    </location>
</feature>
<gene>
    <name evidence="9" type="ORF">L0P57_00035</name>
</gene>
<comment type="similarity">
    <text evidence="2">Belongs to the bacterial sugar transferase family.</text>
</comment>
<evidence type="ECO:0000313" key="9">
    <source>
        <dbReference type="EMBL" id="MCG4609337.1"/>
    </source>
</evidence>
<dbReference type="GO" id="GO:0089702">
    <property type="term" value="F:undecaprenyl-phosphate glucose phosphotransferase activity"/>
    <property type="evidence" value="ECO:0007669"/>
    <property type="project" value="UniProtKB-EC"/>
</dbReference>
<feature type="transmembrane region" description="Helical" evidence="7">
    <location>
        <begin position="84"/>
        <end position="102"/>
    </location>
</feature>
<evidence type="ECO:0000256" key="7">
    <source>
        <dbReference type="SAM" id="Phobius"/>
    </source>
</evidence>
<name>A0ABS9MGB4_9FIRM</name>
<accession>A0ABS9MGB4</accession>
<dbReference type="NCBIfam" id="TIGR03025">
    <property type="entry name" value="EPS_sugtrans"/>
    <property type="match status" value="1"/>
</dbReference>
<keyword evidence="6 7" id="KW-0472">Membrane</keyword>